<name>X0TX63_9ZZZZ</name>
<evidence type="ECO:0000313" key="1">
    <source>
        <dbReference type="EMBL" id="GAF92727.1"/>
    </source>
</evidence>
<protein>
    <submittedName>
        <fullName evidence="1">Uncharacterized protein</fullName>
    </submittedName>
</protein>
<dbReference type="EMBL" id="BARS01019603">
    <property type="protein sequence ID" value="GAF92727.1"/>
    <property type="molecule type" value="Genomic_DNA"/>
</dbReference>
<dbReference type="AlphaFoldDB" id="X0TX63"/>
<gene>
    <name evidence="1" type="ORF">S01H1_31737</name>
</gene>
<comment type="caution">
    <text evidence="1">The sequence shown here is derived from an EMBL/GenBank/DDBJ whole genome shotgun (WGS) entry which is preliminary data.</text>
</comment>
<feature type="non-terminal residue" evidence="1">
    <location>
        <position position="38"/>
    </location>
</feature>
<reference evidence="1" key="1">
    <citation type="journal article" date="2014" name="Front. Microbiol.">
        <title>High frequency of phylogenetically diverse reductive dehalogenase-homologous genes in deep subseafloor sedimentary metagenomes.</title>
        <authorList>
            <person name="Kawai M."/>
            <person name="Futagami T."/>
            <person name="Toyoda A."/>
            <person name="Takaki Y."/>
            <person name="Nishi S."/>
            <person name="Hori S."/>
            <person name="Arai W."/>
            <person name="Tsubouchi T."/>
            <person name="Morono Y."/>
            <person name="Uchiyama I."/>
            <person name="Ito T."/>
            <person name="Fujiyama A."/>
            <person name="Inagaki F."/>
            <person name="Takami H."/>
        </authorList>
    </citation>
    <scope>NUCLEOTIDE SEQUENCE</scope>
    <source>
        <strain evidence="1">Expedition CK06-06</strain>
    </source>
</reference>
<proteinExistence type="predicted"/>
<organism evidence="1">
    <name type="scientific">marine sediment metagenome</name>
    <dbReference type="NCBI Taxonomy" id="412755"/>
    <lineage>
        <taxon>unclassified sequences</taxon>
        <taxon>metagenomes</taxon>
        <taxon>ecological metagenomes</taxon>
    </lineage>
</organism>
<sequence length="38" mass="4653">MRFRQNNPLRGQLEWFWMDAESITEAAKNIRDKFPLRS</sequence>
<accession>X0TX63</accession>